<accession>A0A3A5L5J0</accession>
<keyword evidence="7 11" id="KW-0472">Membrane</keyword>
<feature type="domain" description="Flagellar M-ring N-terminal" evidence="12">
    <location>
        <begin position="42"/>
        <end position="215"/>
    </location>
</feature>
<dbReference type="InterPro" id="IPR006182">
    <property type="entry name" value="FliF_N_dom"/>
</dbReference>
<evidence type="ECO:0000259" key="12">
    <source>
        <dbReference type="Pfam" id="PF01514"/>
    </source>
</evidence>
<dbReference type="PANTHER" id="PTHR30046">
    <property type="entry name" value="FLAGELLAR M-RING PROTEIN"/>
    <property type="match status" value="1"/>
</dbReference>
<comment type="function">
    <text evidence="9">The M ring may be actively involved in energy transduction.</text>
</comment>
<dbReference type="PRINTS" id="PR01009">
    <property type="entry name" value="FLGMRINGFLIF"/>
</dbReference>
<dbReference type="EMBL" id="QZWZ01000010">
    <property type="protein sequence ID" value="RJT39030.1"/>
    <property type="molecule type" value="Genomic_DNA"/>
</dbReference>
<dbReference type="InterPro" id="IPR013556">
    <property type="entry name" value="Flag_M-ring_C"/>
</dbReference>
<organism evidence="14 15">
    <name type="scientific">Mesorhizobium waimense</name>
    <dbReference type="NCBI Taxonomy" id="1300307"/>
    <lineage>
        <taxon>Bacteria</taxon>
        <taxon>Pseudomonadati</taxon>
        <taxon>Pseudomonadota</taxon>
        <taxon>Alphaproteobacteria</taxon>
        <taxon>Hyphomicrobiales</taxon>
        <taxon>Phyllobacteriaceae</taxon>
        <taxon>Mesorhizobium</taxon>
    </lineage>
</organism>
<dbReference type="PIRSF" id="PIRSF004862">
    <property type="entry name" value="FliF"/>
    <property type="match status" value="1"/>
</dbReference>
<protein>
    <recommendedName>
        <fullName evidence="9">Flagellar M-ring protein</fullName>
    </recommendedName>
</protein>
<proteinExistence type="inferred from homology"/>
<keyword evidence="15" id="KW-1185">Reference proteome</keyword>
<evidence type="ECO:0000256" key="11">
    <source>
        <dbReference type="SAM" id="Phobius"/>
    </source>
</evidence>
<dbReference type="NCBIfam" id="TIGR00206">
    <property type="entry name" value="fliF"/>
    <property type="match status" value="1"/>
</dbReference>
<evidence type="ECO:0000259" key="13">
    <source>
        <dbReference type="Pfam" id="PF08345"/>
    </source>
</evidence>
<gene>
    <name evidence="14" type="primary">fliF</name>
    <name evidence="14" type="ORF">D3227_15170</name>
</gene>
<keyword evidence="8 9" id="KW-0975">Bacterial flagellum</keyword>
<keyword evidence="14" id="KW-0969">Cilium</keyword>
<reference evidence="14 15" key="1">
    <citation type="submission" date="2018-09" db="EMBL/GenBank/DDBJ databases">
        <title>Mesorhizobium carmichaelinearum sp. nov. isolated from Carmichaelinea spp. root nodules in New Zealand.</title>
        <authorList>
            <person name="De Meyer S.E."/>
        </authorList>
    </citation>
    <scope>NUCLEOTIDE SEQUENCE [LARGE SCALE GENOMIC DNA]</scope>
    <source>
        <strain evidence="14 15">ICMP19557</strain>
    </source>
</reference>
<comment type="caution">
    <text evidence="14">The sequence shown here is derived from an EMBL/GenBank/DDBJ whole genome shotgun (WGS) entry which is preliminary data.</text>
</comment>
<dbReference type="Proteomes" id="UP000272706">
    <property type="component" value="Unassembled WGS sequence"/>
</dbReference>
<comment type="subcellular location">
    <subcellularLocation>
        <location evidence="1 9">Bacterial flagellum basal body</location>
    </subcellularLocation>
    <subcellularLocation>
        <location evidence="2">Cell membrane</location>
        <topology evidence="2">Multi-pass membrane protein</topology>
    </subcellularLocation>
</comment>
<dbReference type="InterPro" id="IPR043427">
    <property type="entry name" value="YscJ/FliF"/>
</dbReference>
<dbReference type="OrthoDB" id="9807026at2"/>
<evidence type="ECO:0000256" key="3">
    <source>
        <dbReference type="ARBA" id="ARBA00007971"/>
    </source>
</evidence>
<dbReference type="Pfam" id="PF01514">
    <property type="entry name" value="YscJ_FliF"/>
    <property type="match status" value="1"/>
</dbReference>
<dbReference type="RefSeq" id="WP_120014907.1">
    <property type="nucleotide sequence ID" value="NZ_QZWZ01000010.1"/>
</dbReference>
<evidence type="ECO:0000256" key="6">
    <source>
        <dbReference type="ARBA" id="ARBA00022989"/>
    </source>
</evidence>
<feature type="compositionally biased region" description="Basic and acidic residues" evidence="10">
    <location>
        <begin position="264"/>
        <end position="284"/>
    </location>
</feature>
<evidence type="ECO:0000256" key="8">
    <source>
        <dbReference type="ARBA" id="ARBA00023143"/>
    </source>
</evidence>
<feature type="transmembrane region" description="Helical" evidence="11">
    <location>
        <begin position="435"/>
        <end position="454"/>
    </location>
</feature>
<dbReference type="GO" id="GO:0009431">
    <property type="term" value="C:bacterial-type flagellum basal body, MS ring"/>
    <property type="evidence" value="ECO:0007669"/>
    <property type="project" value="InterPro"/>
</dbReference>
<evidence type="ECO:0000256" key="4">
    <source>
        <dbReference type="ARBA" id="ARBA00022475"/>
    </source>
</evidence>
<keyword evidence="14" id="KW-0282">Flagellum</keyword>
<feature type="domain" description="Flagellar M-ring C-terminal" evidence="13">
    <location>
        <begin position="247"/>
        <end position="411"/>
    </location>
</feature>
<evidence type="ECO:0000256" key="1">
    <source>
        <dbReference type="ARBA" id="ARBA00004117"/>
    </source>
</evidence>
<evidence type="ECO:0000313" key="15">
    <source>
        <dbReference type="Proteomes" id="UP000272706"/>
    </source>
</evidence>
<keyword evidence="6 11" id="KW-1133">Transmembrane helix</keyword>
<dbReference type="Gene3D" id="3.30.300.30">
    <property type="match status" value="1"/>
</dbReference>
<dbReference type="PANTHER" id="PTHR30046:SF0">
    <property type="entry name" value="FLAGELLAR M-RING PROTEIN"/>
    <property type="match status" value="1"/>
</dbReference>
<dbReference type="InterPro" id="IPR045851">
    <property type="entry name" value="AMP-bd_C_sf"/>
</dbReference>
<dbReference type="AlphaFoldDB" id="A0A3A5L5J0"/>
<dbReference type="GO" id="GO:0003774">
    <property type="term" value="F:cytoskeletal motor activity"/>
    <property type="evidence" value="ECO:0007669"/>
    <property type="project" value="InterPro"/>
</dbReference>
<dbReference type="Pfam" id="PF08345">
    <property type="entry name" value="YscJ_FliF_C"/>
    <property type="match status" value="1"/>
</dbReference>
<feature type="compositionally biased region" description="Polar residues" evidence="10">
    <location>
        <begin position="285"/>
        <end position="326"/>
    </location>
</feature>
<dbReference type="GO" id="GO:0005886">
    <property type="term" value="C:plasma membrane"/>
    <property type="evidence" value="ECO:0007669"/>
    <property type="project" value="UniProtKB-SubCell"/>
</dbReference>
<evidence type="ECO:0000256" key="2">
    <source>
        <dbReference type="ARBA" id="ARBA00004651"/>
    </source>
</evidence>
<keyword evidence="4" id="KW-1003">Cell membrane</keyword>
<feature type="transmembrane region" description="Helical" evidence="11">
    <location>
        <begin position="20"/>
        <end position="41"/>
    </location>
</feature>
<comment type="similarity">
    <text evidence="3 9">Belongs to the FliF family.</text>
</comment>
<evidence type="ECO:0000256" key="5">
    <source>
        <dbReference type="ARBA" id="ARBA00022692"/>
    </source>
</evidence>
<keyword evidence="5 11" id="KW-0812">Transmembrane</keyword>
<evidence type="ECO:0000256" key="7">
    <source>
        <dbReference type="ARBA" id="ARBA00023136"/>
    </source>
</evidence>
<keyword evidence="14" id="KW-0966">Cell projection</keyword>
<sequence length="548" mass="58231">MPEQIQSIISNLQGFGVRRLAMLGGIAALVMAVIGVASVYLNRPAYETLYVGLERSDVNQIGLVLGEAGIGFDVGPDGTTVLVPAGTTAQARMLLAEKGLPTSANAGYELFDNVGSLGLTSFMQQITRVRALEGEIARTIQSIAGIKAARVHIVMSERANFRRDEQQPSASVVIRYSGIDAQKSAMSIRHLVAAAVPGLSADKVTVLDSNGNLLAAGDDPSNTSAARTLGVEQTVEAQIGDNIRRALTPYLGPDNFRASVKADVNTDTRQTEETIFDPESRVERSVQSVRANENNNQKQASAPTSVEQNLPETQTTSTEGPQSSSQNDRKEEITNYEINSKKIATVSNGYSVTKMSIAVVVNQQRLATILGKDATPEQIAKRVADIQKMVASATGFDDKRGDVIDVSAVEFIDGLDGEPIEQPGMLASIGTHAGTLINAGAFIVVVFLVAFFGLRPMAAALTAKATPALAGPSFEDVQRSLPTPEPAALETAAAPVALPGTRPGSTPLDDLRQKIRPAPQDRLARMVDLNEERTAHILRKWAAQEVAG</sequence>
<evidence type="ECO:0000256" key="9">
    <source>
        <dbReference type="PIRNR" id="PIRNR004862"/>
    </source>
</evidence>
<dbReference type="GO" id="GO:0071973">
    <property type="term" value="P:bacterial-type flagellum-dependent cell motility"/>
    <property type="evidence" value="ECO:0007669"/>
    <property type="project" value="InterPro"/>
</dbReference>
<dbReference type="InterPro" id="IPR000067">
    <property type="entry name" value="FlgMring_FliF"/>
</dbReference>
<evidence type="ECO:0000313" key="14">
    <source>
        <dbReference type="EMBL" id="RJT39030.1"/>
    </source>
</evidence>
<feature type="region of interest" description="Disordered" evidence="10">
    <location>
        <begin position="262"/>
        <end position="334"/>
    </location>
</feature>
<name>A0A3A5L5J0_9HYPH</name>
<evidence type="ECO:0000256" key="10">
    <source>
        <dbReference type="SAM" id="MobiDB-lite"/>
    </source>
</evidence>